<dbReference type="InterPro" id="IPR004358">
    <property type="entry name" value="Sig_transdc_His_kin-like_C"/>
</dbReference>
<evidence type="ECO:0000259" key="16">
    <source>
        <dbReference type="PROSITE" id="PS50109"/>
    </source>
</evidence>
<dbReference type="EMBL" id="FOMO01000004">
    <property type="protein sequence ID" value="SFD77214.1"/>
    <property type="molecule type" value="Genomic_DNA"/>
</dbReference>
<dbReference type="InterPro" id="IPR005467">
    <property type="entry name" value="His_kinase_dom"/>
</dbReference>
<proteinExistence type="predicted"/>
<keyword evidence="11" id="KW-0067">ATP-binding</keyword>
<dbReference type="GO" id="GO:0000155">
    <property type="term" value="F:phosphorelay sensor kinase activity"/>
    <property type="evidence" value="ECO:0007669"/>
    <property type="project" value="InterPro"/>
</dbReference>
<feature type="domain" description="HAMP" evidence="17">
    <location>
        <begin position="208"/>
        <end position="257"/>
    </location>
</feature>
<dbReference type="InterPro" id="IPR036890">
    <property type="entry name" value="HATPase_C_sf"/>
</dbReference>
<dbReference type="CDD" id="cd00075">
    <property type="entry name" value="HATPase"/>
    <property type="match status" value="1"/>
</dbReference>
<dbReference type="InterPro" id="IPR003661">
    <property type="entry name" value="HisK_dim/P_dom"/>
</dbReference>
<dbReference type="AlphaFoldDB" id="A0A1I1V2T3"/>
<dbReference type="PROSITE" id="PS50885">
    <property type="entry name" value="HAMP"/>
    <property type="match status" value="1"/>
</dbReference>
<dbReference type="InterPro" id="IPR003594">
    <property type="entry name" value="HATPase_dom"/>
</dbReference>
<dbReference type="SUPFAM" id="SSF55874">
    <property type="entry name" value="ATPase domain of HSP90 chaperone/DNA topoisomerase II/histidine kinase"/>
    <property type="match status" value="1"/>
</dbReference>
<dbReference type="SMART" id="SM00388">
    <property type="entry name" value="HisKA"/>
    <property type="match status" value="1"/>
</dbReference>
<accession>A0A1I1V2T3</accession>
<dbReference type="GO" id="GO:0005524">
    <property type="term" value="F:ATP binding"/>
    <property type="evidence" value="ECO:0007669"/>
    <property type="project" value="UniProtKB-KW"/>
</dbReference>
<evidence type="ECO:0000313" key="19">
    <source>
        <dbReference type="Proteomes" id="UP000243950"/>
    </source>
</evidence>
<sequence length="463" mass="51079">MPAFAAAWLKRLWPQTLFAQLLLIMVCGVLAIQLLSSSIWFDVRFAQALEAPVRLAASRTATLVAQGCDAVETQTVPTGYQLNCMDQQPHVEAADKRGLRRIEPLLRQAMAHELGHEPTVHLLEARLTDTQGQPLVWRSLFGLDTAQAHLRFAVAQPDGRWLQVDGHEQQGWSGESAWALIADYVLRVYVLRILAVLGICWLAVRLCLRPLQRLGEAARGLGDNLERPPLPLNGPFEVREAAQAFNVMQQRLIAMLREQAHFLAAVSHDLRTPLTRMRLRIERLTDDEQRERLKNSINQMDAMIAQVLDFQRAAEPGVAEPVDVMQLVTALCDELASSDEPLPVSGSAAPIPGNPLLLQRCLQNLMENALRYARAVEVVVIEKEQGVAIRIQDRGPGIEPALLERITEPFVRGETSRNVRSGGYGLGLSIASRIALAHGGTLSLENRAGIGLAVELWLPASNG</sequence>
<evidence type="ECO:0000256" key="5">
    <source>
        <dbReference type="ARBA" id="ARBA00022519"/>
    </source>
</evidence>
<dbReference type="PRINTS" id="PR00344">
    <property type="entry name" value="BCTRLSENSOR"/>
</dbReference>
<keyword evidence="19" id="KW-1185">Reference proteome</keyword>
<evidence type="ECO:0000256" key="12">
    <source>
        <dbReference type="ARBA" id="ARBA00022989"/>
    </source>
</evidence>
<evidence type="ECO:0000256" key="1">
    <source>
        <dbReference type="ARBA" id="ARBA00000085"/>
    </source>
</evidence>
<evidence type="ECO:0000256" key="10">
    <source>
        <dbReference type="ARBA" id="ARBA00022777"/>
    </source>
</evidence>
<dbReference type="SMART" id="SM00304">
    <property type="entry name" value="HAMP"/>
    <property type="match status" value="1"/>
</dbReference>
<dbReference type="GO" id="GO:0005886">
    <property type="term" value="C:plasma membrane"/>
    <property type="evidence" value="ECO:0007669"/>
    <property type="project" value="UniProtKB-SubCell"/>
</dbReference>
<dbReference type="Pfam" id="PF02518">
    <property type="entry name" value="HATPase_c"/>
    <property type="match status" value="1"/>
</dbReference>
<comment type="catalytic activity">
    <reaction evidence="1">
        <text>ATP + protein L-histidine = ADP + protein N-phospho-L-histidine.</text>
        <dbReference type="EC" id="2.7.13.3"/>
    </reaction>
</comment>
<evidence type="ECO:0000256" key="13">
    <source>
        <dbReference type="ARBA" id="ARBA00023012"/>
    </source>
</evidence>
<name>A0A1I1V2T3_PSEOC</name>
<dbReference type="SMART" id="SM00387">
    <property type="entry name" value="HATPase_c"/>
    <property type="match status" value="1"/>
</dbReference>
<evidence type="ECO:0000256" key="2">
    <source>
        <dbReference type="ARBA" id="ARBA00004429"/>
    </source>
</evidence>
<evidence type="ECO:0000256" key="4">
    <source>
        <dbReference type="ARBA" id="ARBA00022475"/>
    </source>
</evidence>
<dbReference type="InterPro" id="IPR003660">
    <property type="entry name" value="HAMP_dom"/>
</dbReference>
<dbReference type="CDD" id="cd06225">
    <property type="entry name" value="HAMP"/>
    <property type="match status" value="1"/>
</dbReference>
<keyword evidence="14 15" id="KW-0472">Membrane</keyword>
<feature type="domain" description="Histidine kinase" evidence="16">
    <location>
        <begin position="265"/>
        <end position="462"/>
    </location>
</feature>
<dbReference type="Pfam" id="PF00512">
    <property type="entry name" value="HisKA"/>
    <property type="match status" value="1"/>
</dbReference>
<dbReference type="InterPro" id="IPR036097">
    <property type="entry name" value="HisK_dim/P_sf"/>
</dbReference>
<evidence type="ECO:0000256" key="9">
    <source>
        <dbReference type="ARBA" id="ARBA00022741"/>
    </source>
</evidence>
<feature type="transmembrane region" description="Helical" evidence="15">
    <location>
        <begin position="184"/>
        <end position="204"/>
    </location>
</feature>
<comment type="subcellular location">
    <subcellularLocation>
        <location evidence="2">Cell inner membrane</location>
        <topology evidence="2">Multi-pass membrane protein</topology>
    </subcellularLocation>
</comment>
<dbReference type="Proteomes" id="UP000243950">
    <property type="component" value="Unassembled WGS sequence"/>
</dbReference>
<evidence type="ECO:0000256" key="3">
    <source>
        <dbReference type="ARBA" id="ARBA00012438"/>
    </source>
</evidence>
<dbReference type="Pfam" id="PF00672">
    <property type="entry name" value="HAMP"/>
    <property type="match status" value="1"/>
</dbReference>
<keyword evidence="8 15" id="KW-0812">Transmembrane</keyword>
<evidence type="ECO:0000256" key="7">
    <source>
        <dbReference type="ARBA" id="ARBA00022679"/>
    </source>
</evidence>
<dbReference type="Gene3D" id="1.10.287.130">
    <property type="match status" value="1"/>
</dbReference>
<keyword evidence="12 15" id="KW-1133">Transmembrane helix</keyword>
<keyword evidence="9" id="KW-0547">Nucleotide-binding</keyword>
<protein>
    <recommendedName>
        <fullName evidence="3">histidine kinase</fullName>
        <ecNumber evidence="3">2.7.13.3</ecNumber>
    </recommendedName>
</protein>
<evidence type="ECO:0000256" key="11">
    <source>
        <dbReference type="ARBA" id="ARBA00022840"/>
    </source>
</evidence>
<evidence type="ECO:0000313" key="18">
    <source>
        <dbReference type="EMBL" id="SFD77214.1"/>
    </source>
</evidence>
<gene>
    <name evidence="18" type="ORF">SAMN05216372_10431</name>
</gene>
<keyword evidence="4" id="KW-1003">Cell membrane</keyword>
<evidence type="ECO:0000256" key="6">
    <source>
        <dbReference type="ARBA" id="ARBA00022553"/>
    </source>
</evidence>
<dbReference type="PROSITE" id="PS50109">
    <property type="entry name" value="HIS_KIN"/>
    <property type="match status" value="1"/>
</dbReference>
<reference evidence="19" key="1">
    <citation type="submission" date="2016-10" db="EMBL/GenBank/DDBJ databases">
        <authorList>
            <person name="Varghese N."/>
            <person name="Submissions S."/>
        </authorList>
    </citation>
    <scope>NUCLEOTIDE SEQUENCE [LARGE SCALE GENOMIC DNA]</scope>
    <source>
        <strain evidence="19">JCM 2783</strain>
    </source>
</reference>
<dbReference type="Gene3D" id="3.30.565.10">
    <property type="entry name" value="Histidine kinase-like ATPase, C-terminal domain"/>
    <property type="match status" value="1"/>
</dbReference>
<keyword evidence="5" id="KW-0997">Cell inner membrane</keyword>
<dbReference type="PANTHER" id="PTHR44936:SF5">
    <property type="entry name" value="SENSOR HISTIDINE KINASE ENVZ"/>
    <property type="match status" value="1"/>
</dbReference>
<dbReference type="CDD" id="cd00082">
    <property type="entry name" value="HisKA"/>
    <property type="match status" value="1"/>
</dbReference>
<evidence type="ECO:0000256" key="15">
    <source>
        <dbReference type="SAM" id="Phobius"/>
    </source>
</evidence>
<organism evidence="18 19">
    <name type="scientific">Pseudomonas straminea</name>
    <dbReference type="NCBI Taxonomy" id="47882"/>
    <lineage>
        <taxon>Bacteria</taxon>
        <taxon>Pseudomonadati</taxon>
        <taxon>Pseudomonadota</taxon>
        <taxon>Gammaproteobacteria</taxon>
        <taxon>Pseudomonadales</taxon>
        <taxon>Pseudomonadaceae</taxon>
        <taxon>Phytopseudomonas</taxon>
    </lineage>
</organism>
<dbReference type="InterPro" id="IPR050980">
    <property type="entry name" value="2C_sensor_his_kinase"/>
</dbReference>
<evidence type="ECO:0000259" key="17">
    <source>
        <dbReference type="PROSITE" id="PS50885"/>
    </source>
</evidence>
<keyword evidence="7" id="KW-0808">Transferase</keyword>
<dbReference type="SUPFAM" id="SSF47384">
    <property type="entry name" value="Homodimeric domain of signal transducing histidine kinase"/>
    <property type="match status" value="1"/>
</dbReference>
<evidence type="ECO:0000256" key="14">
    <source>
        <dbReference type="ARBA" id="ARBA00023136"/>
    </source>
</evidence>
<dbReference type="EC" id="2.7.13.3" evidence="3"/>
<evidence type="ECO:0000256" key="8">
    <source>
        <dbReference type="ARBA" id="ARBA00022692"/>
    </source>
</evidence>
<keyword evidence="13" id="KW-0902">Two-component regulatory system</keyword>
<dbReference type="PANTHER" id="PTHR44936">
    <property type="entry name" value="SENSOR PROTEIN CREC"/>
    <property type="match status" value="1"/>
</dbReference>
<feature type="transmembrane region" description="Helical" evidence="15">
    <location>
        <begin position="12"/>
        <end position="35"/>
    </location>
</feature>
<keyword evidence="10 18" id="KW-0418">Kinase</keyword>
<keyword evidence="6" id="KW-0597">Phosphoprotein</keyword>